<evidence type="ECO:0000313" key="1">
    <source>
        <dbReference type="EMBL" id="MBU2693210.1"/>
    </source>
</evidence>
<dbReference type="InterPro" id="IPR032638">
    <property type="entry name" value="Porin_5"/>
</dbReference>
<protein>
    <submittedName>
        <fullName evidence="1">Porin</fullName>
    </submittedName>
</protein>
<dbReference type="Proteomes" id="UP000777784">
    <property type="component" value="Unassembled WGS sequence"/>
</dbReference>
<name>A0A948RYJ8_UNCEI</name>
<proteinExistence type="predicted"/>
<accession>A0A948RYJ8</accession>
<sequence length="372" mass="41159">MRWDKSCLWFILFAAFIFGGSTLWCPVDASDGEDGLKVDGDFRYRYERIDQEDKDVYDRHRLRARVGLAAMVNDQTHFFLRLASGSTDPISTNQTLDDASSSKGIWLDRAYLDIRPVQTPGLNLMAGKISNPFYTPQKSQLIWDGDLNPEGLAAKFSHGKGALKLFASGSGWIIDNRKAESDVFMYGLQGGINREFDEQDLNLTAGASFFSYTELKDKPLLMSDSFGNSTPDDAADIYANEYTLIEGFFKAAFSVARRPVALFADFVTNTDPSEENVGWMAGVEVGKAMRPGTAKVSYNYRELQRDAVLGIFSDSDFAGGGTNAKGHQISVVLKLMTNLDAGAIFFANTRGIADGEDGLDYQRLQVDLMSKF</sequence>
<dbReference type="Pfam" id="PF16930">
    <property type="entry name" value="Porin_5"/>
    <property type="match status" value="2"/>
</dbReference>
<dbReference type="AlphaFoldDB" id="A0A948RYJ8"/>
<organism evidence="1 2">
    <name type="scientific">Eiseniibacteriota bacterium</name>
    <dbReference type="NCBI Taxonomy" id="2212470"/>
    <lineage>
        <taxon>Bacteria</taxon>
        <taxon>Candidatus Eiseniibacteriota</taxon>
    </lineage>
</organism>
<reference evidence="1" key="1">
    <citation type="submission" date="2021-05" db="EMBL/GenBank/DDBJ databases">
        <title>Energy efficiency and biological interactions define the core microbiome of deep oligotrophic groundwater.</title>
        <authorList>
            <person name="Mehrshad M."/>
            <person name="Lopez-Fernandez M."/>
            <person name="Bell E."/>
            <person name="Bernier-Latmani R."/>
            <person name="Bertilsson S."/>
            <person name="Dopson M."/>
        </authorList>
    </citation>
    <scope>NUCLEOTIDE SEQUENCE</scope>
    <source>
        <strain evidence="1">Modern_marine.mb.64</strain>
    </source>
</reference>
<evidence type="ECO:0000313" key="2">
    <source>
        <dbReference type="Proteomes" id="UP000777784"/>
    </source>
</evidence>
<comment type="caution">
    <text evidence="1">The sequence shown here is derived from an EMBL/GenBank/DDBJ whole genome shotgun (WGS) entry which is preliminary data.</text>
</comment>
<gene>
    <name evidence="1" type="ORF">KJ970_20020</name>
</gene>
<dbReference type="EMBL" id="JAHJDP010000117">
    <property type="protein sequence ID" value="MBU2693210.1"/>
    <property type="molecule type" value="Genomic_DNA"/>
</dbReference>